<sequence length="167" mass="18983">MMPTELLFDPKLLGTEIQDRLPKNLVVRPMSAADYSLGFYDCLKELTVIGDVTEEMFLDRFEMIKRTNSKHVIVIFDTDTSRIVATGALFVEPKFSRDCGLLGHIEDVSVHPSYRGKKLGVLIIDQLKKMCEALKCYKISLNCTLGNVAFYEKCGFSKKEQQMVVYV</sequence>
<dbReference type="OrthoDB" id="10039976at2759"/>
<dbReference type="InterPro" id="IPR039143">
    <property type="entry name" value="GNPNAT1-like"/>
</dbReference>
<dbReference type="EMBL" id="LSSN01002172">
    <property type="protein sequence ID" value="OMJ16979.1"/>
    <property type="molecule type" value="Genomic_DNA"/>
</dbReference>
<evidence type="ECO:0000313" key="3">
    <source>
        <dbReference type="EMBL" id="OMJ16979.1"/>
    </source>
</evidence>
<dbReference type="EMBL" id="LSSN01001680">
    <property type="protein sequence ID" value="OMJ18676.1"/>
    <property type="molecule type" value="Genomic_DNA"/>
</dbReference>
<evidence type="ECO:0000313" key="5">
    <source>
        <dbReference type="Proteomes" id="UP000187283"/>
    </source>
</evidence>
<feature type="domain" description="N-acetyltransferase" evidence="2">
    <location>
        <begin position="25"/>
        <end position="167"/>
    </location>
</feature>
<dbReference type="InterPro" id="IPR016181">
    <property type="entry name" value="Acyl_CoA_acyltransferase"/>
</dbReference>
<dbReference type="GO" id="GO:0004343">
    <property type="term" value="F:glucosamine 6-phosphate N-acetyltransferase activity"/>
    <property type="evidence" value="ECO:0007669"/>
    <property type="project" value="UniProtKB-UniRule"/>
</dbReference>
<reference evidence="3 5" key="1">
    <citation type="submission" date="2017-01" db="EMBL/GenBank/DDBJ databases">
        <authorList>
            <person name="Mah S.A."/>
            <person name="Swanson W.J."/>
            <person name="Moy G.W."/>
            <person name="Vacquier V.D."/>
        </authorList>
    </citation>
    <scope>NUCLEOTIDE SEQUENCE [LARGE SCALE GENOMIC DNA]</scope>
    <source>
        <strain evidence="3 5">GSMNP</strain>
    </source>
</reference>
<organism evidence="3 5">
    <name type="scientific">Smittium culicis</name>
    <dbReference type="NCBI Taxonomy" id="133412"/>
    <lineage>
        <taxon>Eukaryota</taxon>
        <taxon>Fungi</taxon>
        <taxon>Fungi incertae sedis</taxon>
        <taxon>Zoopagomycota</taxon>
        <taxon>Kickxellomycotina</taxon>
        <taxon>Harpellomycetes</taxon>
        <taxon>Harpellales</taxon>
        <taxon>Legeriomycetaceae</taxon>
        <taxon>Smittium</taxon>
    </lineage>
</organism>
<dbReference type="PROSITE" id="PS51186">
    <property type="entry name" value="GNAT"/>
    <property type="match status" value="1"/>
</dbReference>
<dbReference type="Gene3D" id="3.40.630.30">
    <property type="match status" value="1"/>
</dbReference>
<dbReference type="EC" id="2.3.1.4" evidence="1"/>
<keyword evidence="1" id="KW-0012">Acyltransferase</keyword>
<evidence type="ECO:0000259" key="2">
    <source>
        <dbReference type="PROSITE" id="PS51186"/>
    </source>
</evidence>
<name>A0A1R1XQW8_9FUNG</name>
<evidence type="ECO:0000313" key="4">
    <source>
        <dbReference type="EMBL" id="OMJ18676.1"/>
    </source>
</evidence>
<comment type="catalytic activity">
    <reaction evidence="1">
        <text>D-glucosamine 6-phosphate + acetyl-CoA = N-acetyl-D-glucosamine 6-phosphate + CoA + H(+)</text>
        <dbReference type="Rhea" id="RHEA:10292"/>
        <dbReference type="ChEBI" id="CHEBI:15378"/>
        <dbReference type="ChEBI" id="CHEBI:57287"/>
        <dbReference type="ChEBI" id="CHEBI:57288"/>
        <dbReference type="ChEBI" id="CHEBI:57513"/>
        <dbReference type="ChEBI" id="CHEBI:58725"/>
        <dbReference type="EC" id="2.3.1.4"/>
    </reaction>
</comment>
<keyword evidence="1 3" id="KW-0808">Transferase</keyword>
<comment type="pathway">
    <text evidence="1">Nucleotide-sugar biosynthesis; UDP-N-acetyl-alpha-D-glucosamine biosynthesis; N-acetyl-alpha-D-glucosamine 1-phosphate from alpha-D-glucosamine 6-phosphate (route I): step 1/2.</text>
</comment>
<dbReference type="PANTHER" id="PTHR13355:SF11">
    <property type="entry name" value="GLUCOSAMINE 6-PHOSPHATE N-ACETYLTRANSFERASE"/>
    <property type="match status" value="1"/>
</dbReference>
<accession>A0A1R1XQW8</accession>
<gene>
    <name evidence="4" type="ORF">AYI70_g5220</name>
    <name evidence="3" type="ORF">AYI70_g6267</name>
</gene>
<evidence type="ECO:0000256" key="1">
    <source>
        <dbReference type="RuleBase" id="RU365086"/>
    </source>
</evidence>
<protein>
    <recommendedName>
        <fullName evidence="1">Glucosamine 6-phosphate N-acetyltransferase</fullName>
        <ecNumber evidence="1">2.3.1.4</ecNumber>
    </recommendedName>
</protein>
<dbReference type="UniPathway" id="UPA00113">
    <property type="reaction ID" value="UER00529"/>
</dbReference>
<dbReference type="Pfam" id="PF00583">
    <property type="entry name" value="Acetyltransf_1"/>
    <property type="match status" value="1"/>
</dbReference>
<dbReference type="PANTHER" id="PTHR13355">
    <property type="entry name" value="GLUCOSAMINE 6-PHOSPHATE N-ACETYLTRANSFERASE"/>
    <property type="match status" value="1"/>
</dbReference>
<dbReference type="CDD" id="cd04301">
    <property type="entry name" value="NAT_SF"/>
    <property type="match status" value="1"/>
</dbReference>
<dbReference type="SUPFAM" id="SSF55729">
    <property type="entry name" value="Acyl-CoA N-acyltransferases (Nat)"/>
    <property type="match status" value="1"/>
</dbReference>
<dbReference type="STRING" id="133412.A0A1R1XQW8"/>
<dbReference type="InterPro" id="IPR000182">
    <property type="entry name" value="GNAT_dom"/>
</dbReference>
<comment type="similarity">
    <text evidence="1">Belongs to the acetyltransferase family. GNA1 subfamily.</text>
</comment>
<proteinExistence type="inferred from homology"/>
<comment type="caution">
    <text evidence="3">The sequence shown here is derived from an EMBL/GenBank/DDBJ whole genome shotgun (WGS) entry which is preliminary data.</text>
</comment>
<dbReference type="AlphaFoldDB" id="A0A1R1XQW8"/>
<dbReference type="GO" id="GO:0006048">
    <property type="term" value="P:UDP-N-acetylglucosamine biosynthetic process"/>
    <property type="evidence" value="ECO:0007669"/>
    <property type="project" value="UniProtKB-UniRule"/>
</dbReference>
<dbReference type="Proteomes" id="UP000187283">
    <property type="component" value="Unassembled WGS sequence"/>
</dbReference>
<keyword evidence="5" id="KW-1185">Reference proteome</keyword>